<comment type="caution">
    <text evidence="2">The sequence shown here is derived from an EMBL/GenBank/DDBJ whole genome shotgun (WGS) entry which is preliminary data.</text>
</comment>
<name>A0A0V8GH34_9BACL</name>
<dbReference type="OrthoDB" id="9802489at2"/>
<gene>
    <name evidence="2" type="ORF">AS033_09060</name>
</gene>
<sequence>MFPRGEKNEAYQAVFTGVSYLASLVDESLPVSVSHVTFEPETRNHWHIHDGGYQILLVTEGEGWYQEEGRPARHLQAGDVVVTHDGVKHWHGATRSSWFSHIAITAGTPLWLEAVSDEQYEVTE</sequence>
<proteinExistence type="predicted"/>
<feature type="domain" description="Cupin type-2" evidence="1">
    <location>
        <begin position="35"/>
        <end position="94"/>
    </location>
</feature>
<dbReference type="InterPro" id="IPR011051">
    <property type="entry name" value="RmlC_Cupin_sf"/>
</dbReference>
<dbReference type="PANTHER" id="PTHR43698">
    <property type="entry name" value="RIBD C-TERMINAL DOMAIN CONTAINING PROTEIN"/>
    <property type="match status" value="1"/>
</dbReference>
<accession>A0A0V8GH34</accession>
<dbReference type="InterPro" id="IPR047263">
    <property type="entry name" value="HNL-like_cupin"/>
</dbReference>
<evidence type="ECO:0000313" key="3">
    <source>
        <dbReference type="Proteomes" id="UP000053797"/>
    </source>
</evidence>
<evidence type="ECO:0000259" key="1">
    <source>
        <dbReference type="Pfam" id="PF07883"/>
    </source>
</evidence>
<dbReference type="Gene3D" id="2.60.120.10">
    <property type="entry name" value="Jelly Rolls"/>
    <property type="match status" value="1"/>
</dbReference>
<evidence type="ECO:0000313" key="2">
    <source>
        <dbReference type="EMBL" id="KSU49506.1"/>
    </source>
</evidence>
<dbReference type="EMBL" id="LNQL01000002">
    <property type="protein sequence ID" value="KSU49506.1"/>
    <property type="molecule type" value="Genomic_DNA"/>
</dbReference>
<dbReference type="Pfam" id="PF07883">
    <property type="entry name" value="Cupin_2"/>
    <property type="match status" value="1"/>
</dbReference>
<dbReference type="CDD" id="cd02233">
    <property type="entry name" value="cupin_HNL-like"/>
    <property type="match status" value="1"/>
</dbReference>
<dbReference type="SUPFAM" id="SSF51182">
    <property type="entry name" value="RmlC-like cupins"/>
    <property type="match status" value="1"/>
</dbReference>
<dbReference type="InterPro" id="IPR013096">
    <property type="entry name" value="Cupin_2"/>
</dbReference>
<dbReference type="AlphaFoldDB" id="A0A0V8GH34"/>
<protein>
    <submittedName>
        <fullName evidence="2">LytTR family transcriptional regulator</fullName>
    </submittedName>
</protein>
<reference evidence="2 3" key="1">
    <citation type="journal article" date="2015" name="Int. J. Syst. Evol. Microbiol.">
        <title>Exiguobacterium enclense sp. nov., isolated from sediment.</title>
        <authorList>
            <person name="Dastager S.G."/>
            <person name="Mawlankar R."/>
            <person name="Sonalkar V.V."/>
            <person name="Thorat M.N."/>
            <person name="Mual P."/>
            <person name="Verma A."/>
            <person name="Krishnamurthi S."/>
            <person name="Tang S.K."/>
            <person name="Li W.J."/>
        </authorList>
    </citation>
    <scope>NUCLEOTIDE SEQUENCE [LARGE SCALE GENOMIC DNA]</scope>
    <source>
        <strain evidence="2 3">NIO-1109</strain>
    </source>
</reference>
<dbReference type="PANTHER" id="PTHR43698:SF1">
    <property type="entry name" value="BLL4564 PROTEIN"/>
    <property type="match status" value="1"/>
</dbReference>
<dbReference type="InterPro" id="IPR014710">
    <property type="entry name" value="RmlC-like_jellyroll"/>
</dbReference>
<dbReference type="Proteomes" id="UP000053797">
    <property type="component" value="Unassembled WGS sequence"/>
</dbReference>
<dbReference type="RefSeq" id="WP_058265264.1">
    <property type="nucleotide sequence ID" value="NZ_FMYN01000002.1"/>
</dbReference>
<organism evidence="2 3">
    <name type="scientific">Exiguobacterium indicum</name>
    <dbReference type="NCBI Taxonomy" id="296995"/>
    <lineage>
        <taxon>Bacteria</taxon>
        <taxon>Bacillati</taxon>
        <taxon>Bacillota</taxon>
        <taxon>Bacilli</taxon>
        <taxon>Bacillales</taxon>
        <taxon>Bacillales Family XII. Incertae Sedis</taxon>
        <taxon>Exiguobacterium</taxon>
    </lineage>
</organism>